<reference evidence="1 2" key="1">
    <citation type="journal article" date="2006" name="Science">
        <title>Phytophthora genome sequences uncover evolutionary origins and mechanisms of pathogenesis.</title>
        <authorList>
            <person name="Tyler B.M."/>
            <person name="Tripathy S."/>
            <person name="Zhang X."/>
            <person name="Dehal P."/>
            <person name="Jiang R.H."/>
            <person name="Aerts A."/>
            <person name="Arredondo F.D."/>
            <person name="Baxter L."/>
            <person name="Bensasson D."/>
            <person name="Beynon J.L."/>
            <person name="Chapman J."/>
            <person name="Damasceno C.M."/>
            <person name="Dorrance A.E."/>
            <person name="Dou D."/>
            <person name="Dickerman A.W."/>
            <person name="Dubchak I.L."/>
            <person name="Garbelotto M."/>
            <person name="Gijzen M."/>
            <person name="Gordon S.G."/>
            <person name="Govers F."/>
            <person name="Grunwald N.J."/>
            <person name="Huang W."/>
            <person name="Ivors K.L."/>
            <person name="Jones R.W."/>
            <person name="Kamoun S."/>
            <person name="Krampis K."/>
            <person name="Lamour K.H."/>
            <person name="Lee M.K."/>
            <person name="McDonald W.H."/>
            <person name="Medina M."/>
            <person name="Meijer H.J."/>
            <person name="Nordberg E.K."/>
            <person name="Maclean D.J."/>
            <person name="Ospina-Giraldo M.D."/>
            <person name="Morris P.F."/>
            <person name="Phuntumart V."/>
            <person name="Putnam N.H."/>
            <person name="Rash S."/>
            <person name="Rose J.K."/>
            <person name="Sakihama Y."/>
            <person name="Salamov A.A."/>
            <person name="Savidor A."/>
            <person name="Scheuring C.F."/>
            <person name="Smith B.M."/>
            <person name="Sobral B.W."/>
            <person name="Terry A."/>
            <person name="Torto-Alalibo T.A."/>
            <person name="Win J."/>
            <person name="Xu Z."/>
            <person name="Zhang H."/>
            <person name="Grigoriev I.V."/>
            <person name="Rokhsar D.S."/>
            <person name="Boore J.L."/>
        </authorList>
    </citation>
    <scope>NUCLEOTIDE SEQUENCE [LARGE SCALE GENOMIC DNA]</scope>
    <source>
        <strain evidence="1 2">P6497</strain>
    </source>
</reference>
<evidence type="ECO:0000313" key="1">
    <source>
        <dbReference type="EMBL" id="EGZ04439.1"/>
    </source>
</evidence>
<gene>
    <name evidence="1" type="ORF">PHYSODRAFT_320400</name>
</gene>
<dbReference type="Proteomes" id="UP000002640">
    <property type="component" value="Unassembled WGS sequence"/>
</dbReference>
<dbReference type="InParanoid" id="G5AJ69"/>
<accession>G5AJ69</accession>
<name>G5AJ69_PHYSP</name>
<keyword evidence="2" id="KW-1185">Reference proteome</keyword>
<protein>
    <submittedName>
        <fullName evidence="1">Uncharacterized protein</fullName>
    </submittedName>
</protein>
<dbReference type="AlphaFoldDB" id="G5AJ69"/>
<dbReference type="RefSeq" id="XP_009540120.1">
    <property type="nucleotide sequence ID" value="XM_009541825.1"/>
</dbReference>
<dbReference type="GeneID" id="20644452"/>
<sequence length="291" mass="31633">MELAGCRCVRNNGRVHEAEPPPFDVLRKVDPRKIQMPPRRSGEIRRLACHWRAFLRARCPPPTVSSDEFGLGMQGVEAGSNVISTLSVYVVRVRVGGLAPILEPFASAFRCGYLVETRSSAVNSSTFTCTDLTGGVCTTATRTPCPLNTALAWPASWLAGWLADRTIATRATGKTLSLRASQAKIRAQNAFKEIAASRTASSLALQRSMALRKPRSLLMNLQCCSLSGGVLLSSLLCACFRADETKTPGGIGTRCCPRYKKTIPRTYPSSSVSKFVGIRGVFSRARALRRH</sequence>
<evidence type="ECO:0000313" key="2">
    <source>
        <dbReference type="Proteomes" id="UP000002640"/>
    </source>
</evidence>
<dbReference type="KEGG" id="psoj:PHYSODRAFT_320400"/>
<organism evidence="1 2">
    <name type="scientific">Phytophthora sojae (strain P6497)</name>
    <name type="common">Soybean stem and root rot agent</name>
    <name type="synonym">Phytophthora megasperma f. sp. glycines</name>
    <dbReference type="NCBI Taxonomy" id="1094619"/>
    <lineage>
        <taxon>Eukaryota</taxon>
        <taxon>Sar</taxon>
        <taxon>Stramenopiles</taxon>
        <taxon>Oomycota</taxon>
        <taxon>Peronosporomycetes</taxon>
        <taxon>Peronosporales</taxon>
        <taxon>Peronosporaceae</taxon>
        <taxon>Phytophthora</taxon>
    </lineage>
</organism>
<dbReference type="EMBL" id="JH159186">
    <property type="protein sequence ID" value="EGZ04439.1"/>
    <property type="molecule type" value="Genomic_DNA"/>
</dbReference>
<proteinExistence type="predicted"/>